<dbReference type="PANTHER" id="PTHR48228:SF5">
    <property type="entry name" value="ALPHA-METHYLACYL-COA RACEMASE"/>
    <property type="match status" value="1"/>
</dbReference>
<dbReference type="Gene3D" id="3.30.1540.10">
    <property type="entry name" value="formyl-coa transferase, domain 3"/>
    <property type="match status" value="1"/>
</dbReference>
<organism evidence="1 2">
    <name type="scientific">Nocardia nova</name>
    <dbReference type="NCBI Taxonomy" id="37330"/>
    <lineage>
        <taxon>Bacteria</taxon>
        <taxon>Bacillati</taxon>
        <taxon>Actinomycetota</taxon>
        <taxon>Actinomycetes</taxon>
        <taxon>Mycobacteriales</taxon>
        <taxon>Nocardiaceae</taxon>
        <taxon>Nocardia</taxon>
    </lineage>
</organism>
<dbReference type="Pfam" id="PF02515">
    <property type="entry name" value="CoA_transf_3"/>
    <property type="match status" value="1"/>
</dbReference>
<comment type="caution">
    <text evidence="1">The sequence shown here is derived from an EMBL/GenBank/DDBJ whole genome shotgun (WGS) entry which is preliminary data.</text>
</comment>
<reference evidence="1 2" key="1">
    <citation type="submission" date="2018-02" db="EMBL/GenBank/DDBJ databases">
        <title>8 Nocardia nova and 1 Nocardia cyriacigeorgica strain used for evolution to TMP-SMX.</title>
        <authorList>
            <person name="Mehta H."/>
            <person name="Weng J."/>
            <person name="Shamoo Y."/>
        </authorList>
    </citation>
    <scope>NUCLEOTIDE SEQUENCE [LARGE SCALE GENOMIC DNA]</scope>
    <source>
        <strain evidence="1 2">ATCC 33727</strain>
    </source>
</reference>
<gene>
    <name evidence="1" type="ORF">C8259_04335</name>
</gene>
<dbReference type="GO" id="GO:0016740">
    <property type="term" value="F:transferase activity"/>
    <property type="evidence" value="ECO:0007669"/>
    <property type="project" value="UniProtKB-KW"/>
</dbReference>
<dbReference type="InterPro" id="IPR003673">
    <property type="entry name" value="CoA-Trfase_fam_III"/>
</dbReference>
<sequence>MERVLTGLRVVELAGIGPSPHAAMALADLGADVVRVERPSGGTQLVPADKDAILRNRRSISADLKQPGDLTRVLTLIDRADVLIESCRPGVAERLGIGPEVCSARNPTLIYARITGWGQSGPLAACAGHDINYLALSGALSAIGRRGERPLAPLNLVADLGGGSMLAVQGILAALYSRDRTGAGKVLDIAMVDGVSTLMSMVWTLSENDLWSERGTNIIDGGAPFYDAYECADGRHLAVGAVEPVFYARLLQGLGLDASTLPEQYDRSAWPKISDCFTRVFRTRTRAEWVHVFESLDACVTPVLSLGEVPDHPHIRARATVVESFGQRQPAAAPRFSATAAATYIALRIPGQDNESVFREWGVDDDL</sequence>
<dbReference type="PANTHER" id="PTHR48228">
    <property type="entry name" value="SUCCINYL-COA--D-CITRAMALATE COA-TRANSFERASE"/>
    <property type="match status" value="1"/>
</dbReference>
<dbReference type="InterPro" id="IPR050509">
    <property type="entry name" value="CoA-transferase_III"/>
</dbReference>
<protein>
    <submittedName>
        <fullName evidence="1">CoA transferase</fullName>
    </submittedName>
</protein>
<proteinExistence type="predicted"/>
<dbReference type="SUPFAM" id="SSF89796">
    <property type="entry name" value="CoA-transferase family III (CaiB/BaiF)"/>
    <property type="match status" value="1"/>
</dbReference>
<name>A0A2T2ZCA6_9NOCA</name>
<dbReference type="AlphaFoldDB" id="A0A2T2ZCA6"/>
<dbReference type="EMBL" id="PYHS01000002">
    <property type="protein sequence ID" value="PSR65370.1"/>
    <property type="molecule type" value="Genomic_DNA"/>
</dbReference>
<dbReference type="InterPro" id="IPR023606">
    <property type="entry name" value="CoA-Trfase_III_dom_1_sf"/>
</dbReference>
<evidence type="ECO:0000313" key="2">
    <source>
        <dbReference type="Proteomes" id="UP000241647"/>
    </source>
</evidence>
<evidence type="ECO:0000313" key="1">
    <source>
        <dbReference type="EMBL" id="PSR65370.1"/>
    </source>
</evidence>
<dbReference type="InterPro" id="IPR044855">
    <property type="entry name" value="CoA-Trfase_III_dom3_sf"/>
</dbReference>
<dbReference type="RefSeq" id="WP_063027156.1">
    <property type="nucleotide sequence ID" value="NZ_PYHS01000002.1"/>
</dbReference>
<dbReference type="Gene3D" id="3.40.50.10540">
    <property type="entry name" value="Crotonobetainyl-coa:carnitine coa-transferase, domain 1"/>
    <property type="match status" value="1"/>
</dbReference>
<accession>A0A2T2ZCA6</accession>
<keyword evidence="1" id="KW-0808">Transferase</keyword>
<dbReference type="Proteomes" id="UP000241647">
    <property type="component" value="Unassembled WGS sequence"/>
</dbReference>